<feature type="chain" id="PRO_5012115943" evidence="1">
    <location>
        <begin position="24"/>
        <end position="40"/>
    </location>
</feature>
<protein>
    <submittedName>
        <fullName evidence="2">Uncharacterized protein</fullName>
    </submittedName>
</protein>
<organism evidence="2 3">
    <name type="scientific">Bradyrhizobium lablabi</name>
    <dbReference type="NCBI Taxonomy" id="722472"/>
    <lineage>
        <taxon>Bacteria</taxon>
        <taxon>Pseudomonadati</taxon>
        <taxon>Pseudomonadota</taxon>
        <taxon>Alphaproteobacteria</taxon>
        <taxon>Hyphomicrobiales</taxon>
        <taxon>Nitrobacteraceae</taxon>
        <taxon>Bradyrhizobium</taxon>
    </lineage>
</organism>
<gene>
    <name evidence="2" type="ORF">SAMN05444159_0311</name>
</gene>
<evidence type="ECO:0000313" key="2">
    <source>
        <dbReference type="EMBL" id="SHJ32376.1"/>
    </source>
</evidence>
<sequence>MRIVTAIISGSMALAVLTTPALAKHSDAHPAQVPAQVRDP</sequence>
<name>A0A1M6IDG8_9BRAD</name>
<dbReference type="AlphaFoldDB" id="A0A1M6IDG8"/>
<keyword evidence="1" id="KW-0732">Signal</keyword>
<accession>A0A1M6IDG8</accession>
<proteinExistence type="predicted"/>
<evidence type="ECO:0000313" key="3">
    <source>
        <dbReference type="Proteomes" id="UP000189935"/>
    </source>
</evidence>
<evidence type="ECO:0000256" key="1">
    <source>
        <dbReference type="SAM" id="SignalP"/>
    </source>
</evidence>
<dbReference type="Proteomes" id="UP000189935">
    <property type="component" value="Chromosome I"/>
</dbReference>
<reference evidence="2 3" key="1">
    <citation type="submission" date="2016-11" db="EMBL/GenBank/DDBJ databases">
        <authorList>
            <person name="Jaros S."/>
            <person name="Januszkiewicz K."/>
            <person name="Wedrychowicz H."/>
        </authorList>
    </citation>
    <scope>NUCLEOTIDE SEQUENCE [LARGE SCALE GENOMIC DNA]</scope>
    <source>
        <strain evidence="2 3">GAS499</strain>
    </source>
</reference>
<dbReference type="EMBL" id="LT670844">
    <property type="protein sequence ID" value="SHJ32376.1"/>
    <property type="molecule type" value="Genomic_DNA"/>
</dbReference>
<feature type="signal peptide" evidence="1">
    <location>
        <begin position="1"/>
        <end position="23"/>
    </location>
</feature>